<accession>A0A2H3BQ10</accession>
<sequence length="103" mass="12162">MFRNRSTVVLEPNRDIRWGIDGGQSLIEHFDGGPAYWENPYALQNSAREPRLDYAKNEFDMGETNDVVKPQGERMQTRNQRRWGFQLLKESSGERHTAFKRFE</sequence>
<reference evidence="2" key="1">
    <citation type="journal article" date="2017" name="Nat. Ecol. Evol.">
        <title>Genome expansion and lineage-specific genetic innovations in the forest pathogenic fungi Armillaria.</title>
        <authorList>
            <person name="Sipos G."/>
            <person name="Prasanna A.N."/>
            <person name="Walter M.C."/>
            <person name="O'Connor E."/>
            <person name="Balint B."/>
            <person name="Krizsan K."/>
            <person name="Kiss B."/>
            <person name="Hess J."/>
            <person name="Varga T."/>
            <person name="Slot J."/>
            <person name="Riley R."/>
            <person name="Boka B."/>
            <person name="Rigling D."/>
            <person name="Barry K."/>
            <person name="Lee J."/>
            <person name="Mihaltcheva S."/>
            <person name="LaButti K."/>
            <person name="Lipzen A."/>
            <person name="Waldron R."/>
            <person name="Moloney N.M."/>
            <person name="Sperisen C."/>
            <person name="Kredics L."/>
            <person name="Vagvoelgyi C."/>
            <person name="Patrignani A."/>
            <person name="Fitzpatrick D."/>
            <person name="Nagy I."/>
            <person name="Doyle S."/>
            <person name="Anderson J.B."/>
            <person name="Grigoriev I.V."/>
            <person name="Gueldener U."/>
            <person name="Muensterkoetter M."/>
            <person name="Nagy L.G."/>
        </authorList>
    </citation>
    <scope>NUCLEOTIDE SEQUENCE [LARGE SCALE GENOMIC DNA]</scope>
    <source>
        <strain evidence="2">28-4</strain>
    </source>
</reference>
<dbReference type="EMBL" id="KZ293439">
    <property type="protein sequence ID" value="PBK66657.1"/>
    <property type="molecule type" value="Genomic_DNA"/>
</dbReference>
<gene>
    <name evidence="1" type="ORF">ARMSODRAFT_959804</name>
</gene>
<keyword evidence="2" id="KW-1185">Reference proteome</keyword>
<proteinExistence type="predicted"/>
<dbReference type="AlphaFoldDB" id="A0A2H3BQ10"/>
<evidence type="ECO:0000313" key="1">
    <source>
        <dbReference type="EMBL" id="PBK66657.1"/>
    </source>
</evidence>
<organism evidence="1 2">
    <name type="scientific">Armillaria solidipes</name>
    <dbReference type="NCBI Taxonomy" id="1076256"/>
    <lineage>
        <taxon>Eukaryota</taxon>
        <taxon>Fungi</taxon>
        <taxon>Dikarya</taxon>
        <taxon>Basidiomycota</taxon>
        <taxon>Agaricomycotina</taxon>
        <taxon>Agaricomycetes</taxon>
        <taxon>Agaricomycetidae</taxon>
        <taxon>Agaricales</taxon>
        <taxon>Marasmiineae</taxon>
        <taxon>Physalacriaceae</taxon>
        <taxon>Armillaria</taxon>
    </lineage>
</organism>
<evidence type="ECO:0000313" key="2">
    <source>
        <dbReference type="Proteomes" id="UP000218334"/>
    </source>
</evidence>
<protein>
    <submittedName>
        <fullName evidence="1">Uncharacterized protein</fullName>
    </submittedName>
</protein>
<dbReference type="Proteomes" id="UP000218334">
    <property type="component" value="Unassembled WGS sequence"/>
</dbReference>
<name>A0A2H3BQ10_9AGAR</name>